<evidence type="ECO:0000256" key="1">
    <source>
        <dbReference type="SAM" id="MobiDB-lite"/>
    </source>
</evidence>
<dbReference type="AlphaFoldDB" id="U6GHU2"/>
<gene>
    <name evidence="2" type="ORF">EAH_00030390</name>
</gene>
<keyword evidence="3" id="KW-1185">Reference proteome</keyword>
<name>U6GHU2_EIMAC</name>
<organism evidence="2 3">
    <name type="scientific">Eimeria acervulina</name>
    <name type="common">Coccidian parasite</name>
    <dbReference type="NCBI Taxonomy" id="5801"/>
    <lineage>
        <taxon>Eukaryota</taxon>
        <taxon>Sar</taxon>
        <taxon>Alveolata</taxon>
        <taxon>Apicomplexa</taxon>
        <taxon>Conoidasida</taxon>
        <taxon>Coccidia</taxon>
        <taxon>Eucoccidiorida</taxon>
        <taxon>Eimeriorina</taxon>
        <taxon>Eimeriidae</taxon>
        <taxon>Eimeria</taxon>
    </lineage>
</organism>
<dbReference type="Proteomes" id="UP000018050">
    <property type="component" value="Unassembled WGS sequence"/>
</dbReference>
<dbReference type="VEuPathDB" id="ToxoDB:EAH_00030390"/>
<evidence type="ECO:0000313" key="2">
    <source>
        <dbReference type="EMBL" id="CDI78144.1"/>
    </source>
</evidence>
<proteinExistence type="predicted"/>
<sequence length="125" mass="13899">MEAHFREHHPAQSIDLTSQAARKFLEPSSAVPERVHRIERCSNENFGCSAAKEQPYDSDLKYVLPPGESASAVEGGRDRVDSGVTSKSQNGSMPENGCHENFLLSESIRNATRRAKTPLYLAYYD</sequence>
<dbReference type="EMBL" id="HG670822">
    <property type="protein sequence ID" value="CDI78144.1"/>
    <property type="molecule type" value="Genomic_DNA"/>
</dbReference>
<evidence type="ECO:0000313" key="3">
    <source>
        <dbReference type="Proteomes" id="UP000018050"/>
    </source>
</evidence>
<dbReference type="RefSeq" id="XP_013251600.1">
    <property type="nucleotide sequence ID" value="XM_013396146.1"/>
</dbReference>
<accession>U6GHU2</accession>
<feature type="compositionally biased region" description="Polar residues" evidence="1">
    <location>
        <begin position="83"/>
        <end position="93"/>
    </location>
</feature>
<dbReference type="GeneID" id="25271109"/>
<reference evidence="2" key="2">
    <citation type="submission" date="2013-10" db="EMBL/GenBank/DDBJ databases">
        <authorList>
            <person name="Aslett M."/>
        </authorList>
    </citation>
    <scope>NUCLEOTIDE SEQUENCE</scope>
    <source>
        <strain evidence="2">Houghton</strain>
    </source>
</reference>
<protein>
    <submittedName>
        <fullName evidence="2">Uncharacterized protein</fullName>
    </submittedName>
</protein>
<reference evidence="2" key="1">
    <citation type="submission" date="2013-10" db="EMBL/GenBank/DDBJ databases">
        <title>Genomic analysis of the causative agents of coccidiosis in chickens.</title>
        <authorList>
            <person name="Reid A.J."/>
            <person name="Blake D."/>
            <person name="Billington K."/>
            <person name="Browne H."/>
            <person name="Dunn M."/>
            <person name="Hung S."/>
            <person name="Kawahara F."/>
            <person name="Miranda-Saavedra D."/>
            <person name="Mourier T."/>
            <person name="Nagra H."/>
            <person name="Otto T.D."/>
            <person name="Rawlings N."/>
            <person name="Sanchez A."/>
            <person name="Sanders M."/>
            <person name="Subramaniam C."/>
            <person name="Tay Y."/>
            <person name="Dear P."/>
            <person name="Doerig C."/>
            <person name="Gruber A."/>
            <person name="Parkinson J."/>
            <person name="Shirley M."/>
            <person name="Wan K.L."/>
            <person name="Berriman M."/>
            <person name="Tomley F."/>
            <person name="Pain A."/>
        </authorList>
    </citation>
    <scope>NUCLEOTIDE SEQUENCE</scope>
    <source>
        <strain evidence="2">Houghton</strain>
    </source>
</reference>
<feature type="region of interest" description="Disordered" evidence="1">
    <location>
        <begin position="67"/>
        <end position="98"/>
    </location>
</feature>